<evidence type="ECO:0000313" key="1">
    <source>
        <dbReference type="EMBL" id="MBT1711022.1"/>
    </source>
</evidence>
<dbReference type="RefSeq" id="WP_254086600.1">
    <property type="nucleotide sequence ID" value="NZ_JAHESE010000028.1"/>
</dbReference>
<gene>
    <name evidence="1" type="ORF">KK062_22455</name>
</gene>
<evidence type="ECO:0000313" key="2">
    <source>
        <dbReference type="Proteomes" id="UP001319080"/>
    </source>
</evidence>
<keyword evidence="2" id="KW-1185">Reference proteome</keyword>
<dbReference type="EMBL" id="JAHESE010000028">
    <property type="protein sequence ID" value="MBT1711022.1"/>
    <property type="molecule type" value="Genomic_DNA"/>
</dbReference>
<protein>
    <submittedName>
        <fullName evidence="1">Uncharacterized protein</fullName>
    </submittedName>
</protein>
<comment type="caution">
    <text evidence="1">The sequence shown here is derived from an EMBL/GenBank/DDBJ whole genome shotgun (WGS) entry which is preliminary data.</text>
</comment>
<name>A0AAP2E3U2_9BACT</name>
<dbReference type="Proteomes" id="UP001319080">
    <property type="component" value="Unassembled WGS sequence"/>
</dbReference>
<sequence length="80" mass="9148">MEDYFELPVTYKGEELLLKGRLAAFTYVYKFYVTVDDSELEFERDDNGEFRVISSGGGEGNVDRNLIAAIIDVLEKLQTM</sequence>
<dbReference type="AlphaFoldDB" id="A0AAP2E3U2"/>
<organism evidence="1 2">
    <name type="scientific">Dawidia cretensis</name>
    <dbReference type="NCBI Taxonomy" id="2782350"/>
    <lineage>
        <taxon>Bacteria</taxon>
        <taxon>Pseudomonadati</taxon>
        <taxon>Bacteroidota</taxon>
        <taxon>Cytophagia</taxon>
        <taxon>Cytophagales</taxon>
        <taxon>Chryseotaleaceae</taxon>
        <taxon>Dawidia</taxon>
    </lineage>
</organism>
<reference evidence="1 2" key="1">
    <citation type="submission" date="2021-05" db="EMBL/GenBank/DDBJ databases">
        <title>A Polyphasic approach of four new species of the genus Ohtaekwangia: Ohtaekwangia histidinii sp. nov., Ohtaekwangia cretensis sp. nov., Ohtaekwangia indiensis sp. nov., Ohtaekwangia reichenbachii sp. nov. from diverse environment.</title>
        <authorList>
            <person name="Octaviana S."/>
        </authorList>
    </citation>
    <scope>NUCLEOTIDE SEQUENCE [LARGE SCALE GENOMIC DNA]</scope>
    <source>
        <strain evidence="1 2">PWU5</strain>
    </source>
</reference>
<accession>A0AAP2E3U2</accession>
<proteinExistence type="predicted"/>